<dbReference type="SUPFAM" id="SSF55174">
    <property type="entry name" value="Alpha-L RNA-binding motif"/>
    <property type="match status" value="1"/>
</dbReference>
<evidence type="ECO:0000256" key="3">
    <source>
        <dbReference type="ARBA" id="ARBA00023235"/>
    </source>
</evidence>
<dbReference type="OrthoDB" id="440619at2759"/>
<evidence type="ECO:0000256" key="4">
    <source>
        <dbReference type="PROSITE-ProRule" id="PRU00182"/>
    </source>
</evidence>
<keyword evidence="3" id="KW-0413">Isomerase</keyword>
<dbReference type="AlphaFoldDB" id="A0A2P6N5U8"/>
<keyword evidence="8" id="KW-1185">Reference proteome</keyword>
<dbReference type="Gene3D" id="3.30.2350.10">
    <property type="entry name" value="Pseudouridine synthase"/>
    <property type="match status" value="1"/>
</dbReference>
<dbReference type="InterPro" id="IPR018496">
    <property type="entry name" value="PsdUridine_synth_RsuA/RluB_CS"/>
</dbReference>
<dbReference type="GO" id="GO:0003723">
    <property type="term" value="F:RNA binding"/>
    <property type="evidence" value="ECO:0007669"/>
    <property type="project" value="UniProtKB-KW"/>
</dbReference>
<dbReference type="Gene3D" id="3.10.290.10">
    <property type="entry name" value="RNA-binding S4 domain"/>
    <property type="match status" value="1"/>
</dbReference>
<dbReference type="InParanoid" id="A0A2P6N5U8"/>
<dbReference type="InterPro" id="IPR050343">
    <property type="entry name" value="RsuA_PseudoU_synthase"/>
</dbReference>
<reference evidence="7 8" key="1">
    <citation type="journal article" date="2018" name="Genome Biol. Evol.">
        <title>Multiple Roots of Fruiting Body Formation in Amoebozoa.</title>
        <authorList>
            <person name="Hillmann F."/>
            <person name="Forbes G."/>
            <person name="Novohradska S."/>
            <person name="Ferling I."/>
            <person name="Riege K."/>
            <person name="Groth M."/>
            <person name="Westermann M."/>
            <person name="Marz M."/>
            <person name="Spaller T."/>
            <person name="Winckler T."/>
            <person name="Schaap P."/>
            <person name="Glockner G."/>
        </authorList>
    </citation>
    <scope>NUCLEOTIDE SEQUENCE [LARGE SCALE GENOMIC DNA]</scope>
    <source>
        <strain evidence="7 8">Jena</strain>
    </source>
</reference>
<evidence type="ECO:0000259" key="6">
    <source>
        <dbReference type="SMART" id="SM00363"/>
    </source>
</evidence>
<organism evidence="7 8">
    <name type="scientific">Planoprotostelium fungivorum</name>
    <dbReference type="NCBI Taxonomy" id="1890364"/>
    <lineage>
        <taxon>Eukaryota</taxon>
        <taxon>Amoebozoa</taxon>
        <taxon>Evosea</taxon>
        <taxon>Variosea</taxon>
        <taxon>Cavosteliida</taxon>
        <taxon>Cavosteliaceae</taxon>
        <taxon>Planoprotostelium</taxon>
    </lineage>
</organism>
<gene>
    <name evidence="7" type="ORF">PROFUN_13012</name>
</gene>
<dbReference type="InterPro" id="IPR020103">
    <property type="entry name" value="PsdUridine_synth_cat_dom_sf"/>
</dbReference>
<feature type="compositionally biased region" description="Polar residues" evidence="5">
    <location>
        <begin position="97"/>
        <end position="106"/>
    </location>
</feature>
<evidence type="ECO:0000256" key="1">
    <source>
        <dbReference type="ARBA" id="ARBA00008348"/>
    </source>
</evidence>
<dbReference type="PROSITE" id="PS50889">
    <property type="entry name" value="S4"/>
    <property type="match status" value="1"/>
</dbReference>
<evidence type="ECO:0000256" key="5">
    <source>
        <dbReference type="SAM" id="MobiDB-lite"/>
    </source>
</evidence>
<feature type="domain" description="RNA-binding S4" evidence="6">
    <location>
        <begin position="188"/>
        <end position="250"/>
    </location>
</feature>
<dbReference type="CDD" id="cd00165">
    <property type="entry name" value="S4"/>
    <property type="match status" value="1"/>
</dbReference>
<protein>
    <submittedName>
        <fullName evidence="7">Pseudouridine synthase</fullName>
    </submittedName>
</protein>
<dbReference type="EMBL" id="MDYQ01000188">
    <property type="protein sequence ID" value="PRP79318.1"/>
    <property type="molecule type" value="Genomic_DNA"/>
</dbReference>
<accession>A0A2P6N5U8</accession>
<dbReference type="PANTHER" id="PTHR47683">
    <property type="entry name" value="PSEUDOURIDINE SYNTHASE FAMILY PROTEIN-RELATED"/>
    <property type="match status" value="1"/>
</dbReference>
<dbReference type="InterPro" id="IPR000748">
    <property type="entry name" value="PsdUridine_synth_RsuA/RluB/E/F"/>
</dbReference>
<dbReference type="Pfam" id="PF01479">
    <property type="entry name" value="S4"/>
    <property type="match status" value="1"/>
</dbReference>
<comment type="caution">
    <text evidence="7">The sequence shown here is derived from an EMBL/GenBank/DDBJ whole genome shotgun (WGS) entry which is preliminary data.</text>
</comment>
<sequence>MLRLTIQTPILCFSRLSTSSTPLHTTLSSSISFSRGYAASRDGRKSPNVTSRSSIGYVSHKKSSDGSKPKTEEDKSTSKDKSKDKRVRLEQRETKNGSDLFTSSPKNAKIFERKPKAPPKKVESASSTLMEGSFPLDEEASTQMSNVVEQVPRRQMDELTKSVLTSTPTTAQTVSAEKPQAVPERFGERISKILSRAGYTSRRGAEELLRKEKIVVDGKILRDPAELIDADKAKVVVDGEEVSVSRKLNTRLWIYNKPCGVLITNAEDENRKILAEIVAKRGLPPLIPVVSAVDSSLRLSMFQGRLDYNTEGLLLLTNNGDLVQHLCHPSNNYKRRYRVCVHGNVTEEKIESLRRGIWKDGKKVYENMECVVEQSQGKKTWLNVSLSEGKNRQIRQAMEALMLQITRIVRVQYGPFLLTEQQKLGSIIEVPLKGSLKKFAEI</sequence>
<comment type="similarity">
    <text evidence="1">Belongs to the pseudouridine synthase RsuA family.</text>
</comment>
<dbReference type="SMART" id="SM00363">
    <property type="entry name" value="S4"/>
    <property type="match status" value="1"/>
</dbReference>
<dbReference type="GO" id="GO:0006364">
    <property type="term" value="P:rRNA processing"/>
    <property type="evidence" value="ECO:0007669"/>
    <property type="project" value="UniProtKB-ARBA"/>
</dbReference>
<dbReference type="PROSITE" id="PS01149">
    <property type="entry name" value="PSI_RSU"/>
    <property type="match status" value="1"/>
</dbReference>
<dbReference type="GO" id="GO:0001522">
    <property type="term" value="P:pseudouridine synthesis"/>
    <property type="evidence" value="ECO:0007669"/>
    <property type="project" value="InterPro"/>
</dbReference>
<evidence type="ECO:0000256" key="2">
    <source>
        <dbReference type="ARBA" id="ARBA00022884"/>
    </source>
</evidence>
<feature type="compositionally biased region" description="Basic and acidic residues" evidence="5">
    <location>
        <begin position="62"/>
        <end position="96"/>
    </location>
</feature>
<feature type="region of interest" description="Disordered" evidence="5">
    <location>
        <begin position="34"/>
        <end position="128"/>
    </location>
</feature>
<name>A0A2P6N5U8_9EUKA</name>
<dbReference type="InterPro" id="IPR002942">
    <property type="entry name" value="S4_RNA-bd"/>
</dbReference>
<keyword evidence="2 4" id="KW-0694">RNA-binding</keyword>
<dbReference type="Proteomes" id="UP000241769">
    <property type="component" value="Unassembled WGS sequence"/>
</dbReference>
<dbReference type="GO" id="GO:0009982">
    <property type="term" value="F:pseudouridine synthase activity"/>
    <property type="evidence" value="ECO:0007669"/>
    <property type="project" value="InterPro"/>
</dbReference>
<dbReference type="PANTHER" id="PTHR47683:SF3">
    <property type="entry name" value="RIBOSOMAL LARGE SUBUNIT PSEUDOURIDINE SYNTHASE B"/>
    <property type="match status" value="1"/>
</dbReference>
<feature type="compositionally biased region" description="Basic and acidic residues" evidence="5">
    <location>
        <begin position="109"/>
        <end position="123"/>
    </location>
</feature>
<dbReference type="STRING" id="1890364.A0A2P6N5U8"/>
<dbReference type="SUPFAM" id="SSF55120">
    <property type="entry name" value="Pseudouridine synthase"/>
    <property type="match status" value="1"/>
</dbReference>
<evidence type="ECO:0000313" key="7">
    <source>
        <dbReference type="EMBL" id="PRP79318.1"/>
    </source>
</evidence>
<dbReference type="FunCoup" id="A0A2P6N5U8">
    <property type="interactions" value="7"/>
</dbReference>
<evidence type="ECO:0000313" key="8">
    <source>
        <dbReference type="Proteomes" id="UP000241769"/>
    </source>
</evidence>
<feature type="compositionally biased region" description="Polar residues" evidence="5">
    <location>
        <begin position="47"/>
        <end position="56"/>
    </location>
</feature>
<dbReference type="InterPro" id="IPR006145">
    <property type="entry name" value="PsdUridine_synth_RsuA/RluA"/>
</dbReference>
<dbReference type="InterPro" id="IPR036986">
    <property type="entry name" value="S4_RNA-bd_sf"/>
</dbReference>
<dbReference type="Pfam" id="PF00849">
    <property type="entry name" value="PseudoU_synth_2"/>
    <property type="match status" value="1"/>
</dbReference>
<dbReference type="NCBIfam" id="TIGR00093">
    <property type="entry name" value="pseudouridine synthase"/>
    <property type="match status" value="1"/>
</dbReference>
<proteinExistence type="inferred from homology"/>